<evidence type="ECO:0000313" key="8">
    <source>
        <dbReference type="RefSeq" id="XP_034238075.1"/>
    </source>
</evidence>
<organism evidence="8">
    <name type="scientific">Thrips palmi</name>
    <name type="common">Melon thrips</name>
    <dbReference type="NCBI Taxonomy" id="161013"/>
    <lineage>
        <taxon>Eukaryota</taxon>
        <taxon>Metazoa</taxon>
        <taxon>Ecdysozoa</taxon>
        <taxon>Arthropoda</taxon>
        <taxon>Hexapoda</taxon>
        <taxon>Insecta</taxon>
        <taxon>Pterygota</taxon>
        <taxon>Neoptera</taxon>
        <taxon>Paraneoptera</taxon>
        <taxon>Thysanoptera</taxon>
        <taxon>Terebrantia</taxon>
        <taxon>Thripoidea</taxon>
        <taxon>Thripidae</taxon>
        <taxon>Thrips</taxon>
    </lineage>
</organism>
<evidence type="ECO:0000256" key="2">
    <source>
        <dbReference type="ARBA" id="ARBA00022487"/>
    </source>
</evidence>
<dbReference type="InParanoid" id="A0A6P8YLT1"/>
<dbReference type="GeneID" id="117643338"/>
<feature type="domain" description="Carboxylesterase type B" evidence="6">
    <location>
        <begin position="2"/>
        <end position="211"/>
    </location>
</feature>
<dbReference type="OrthoDB" id="19653at2759"/>
<dbReference type="InterPro" id="IPR029058">
    <property type="entry name" value="AB_hydrolase_fold"/>
</dbReference>
<protein>
    <recommendedName>
        <fullName evidence="5">Carboxylic ester hydrolase</fullName>
        <ecNumber evidence="5">3.1.1.-</ecNumber>
    </recommendedName>
</protein>
<dbReference type="PANTHER" id="PTHR43142">
    <property type="entry name" value="CARBOXYLIC ESTER HYDROLASE"/>
    <property type="match status" value="1"/>
</dbReference>
<keyword evidence="3 5" id="KW-0378">Hydrolase</keyword>
<dbReference type="InterPro" id="IPR002018">
    <property type="entry name" value="CarbesteraseB"/>
</dbReference>
<keyword evidence="2" id="KW-0719">Serine esterase</keyword>
<dbReference type="PANTHER" id="PTHR43142:SF1">
    <property type="entry name" value="CARBOXYLIC ESTER HYDROLASE"/>
    <property type="match status" value="1"/>
</dbReference>
<dbReference type="InterPro" id="IPR019826">
    <property type="entry name" value="Carboxylesterase_B_AS"/>
</dbReference>
<accession>A0A6P8YLT1</accession>
<evidence type="ECO:0000256" key="3">
    <source>
        <dbReference type="ARBA" id="ARBA00022801"/>
    </source>
</evidence>
<dbReference type="AlphaFoldDB" id="A0A6P8YLT1"/>
<evidence type="ECO:0000313" key="7">
    <source>
        <dbReference type="Proteomes" id="UP000515158"/>
    </source>
</evidence>
<comment type="similarity">
    <text evidence="1 5">Belongs to the type-B carboxylesterase/lipase family.</text>
</comment>
<sequence length="248" mass="26866">MYGPDYLMDRGLVVVVPNYRLGIFGFLSSNTSDAPGNAGLKDQVQALRWVQQNIRIFGGDPARVTIYGESAGATCVHYHVLSPLSAGLFSGAILSSGAVQSGVYQDKDYDLLRRAIKLYGGPSSSSPTAMVNFLRTIPGLVLSGTYSEVTTDEDMKQLVPKLSCRAVVEPPDGGEPAFFSEDPNDLLVAGRYNKVPLIIGSNFREGTLFFVGVFATRFVYSPVVLTPECEMCSDFVKEMCEVVSIFST</sequence>
<dbReference type="EC" id="3.1.1.-" evidence="5"/>
<reference evidence="8" key="1">
    <citation type="submission" date="2025-08" db="UniProtKB">
        <authorList>
            <consortium name="RefSeq"/>
        </authorList>
    </citation>
    <scope>IDENTIFICATION</scope>
    <source>
        <tissue evidence="8">Total insect</tissue>
    </source>
</reference>
<evidence type="ECO:0000256" key="4">
    <source>
        <dbReference type="ARBA" id="ARBA00023180"/>
    </source>
</evidence>
<dbReference type="Gene3D" id="3.40.50.1820">
    <property type="entry name" value="alpha/beta hydrolase"/>
    <property type="match status" value="1"/>
</dbReference>
<dbReference type="PROSITE" id="PS00122">
    <property type="entry name" value="CARBOXYLESTERASE_B_1"/>
    <property type="match status" value="1"/>
</dbReference>
<dbReference type="RefSeq" id="XP_034238075.1">
    <property type="nucleotide sequence ID" value="XM_034382184.1"/>
</dbReference>
<gene>
    <name evidence="8" type="primary">LOC117643338</name>
</gene>
<name>A0A6P8YLT1_THRPL</name>
<dbReference type="KEGG" id="tpal:117643338"/>
<keyword evidence="4" id="KW-0325">Glycoprotein</keyword>
<keyword evidence="7" id="KW-1185">Reference proteome</keyword>
<evidence type="ECO:0000256" key="1">
    <source>
        <dbReference type="ARBA" id="ARBA00005964"/>
    </source>
</evidence>
<evidence type="ECO:0000259" key="6">
    <source>
        <dbReference type="Pfam" id="PF00135"/>
    </source>
</evidence>
<dbReference type="Pfam" id="PF00135">
    <property type="entry name" value="COesterase"/>
    <property type="match status" value="1"/>
</dbReference>
<dbReference type="Proteomes" id="UP000515158">
    <property type="component" value="Unplaced"/>
</dbReference>
<proteinExistence type="inferred from homology"/>
<dbReference type="GO" id="GO:0052689">
    <property type="term" value="F:carboxylic ester hydrolase activity"/>
    <property type="evidence" value="ECO:0007669"/>
    <property type="project" value="UniProtKB-KW"/>
</dbReference>
<evidence type="ECO:0000256" key="5">
    <source>
        <dbReference type="RuleBase" id="RU361235"/>
    </source>
</evidence>
<dbReference type="SUPFAM" id="SSF53474">
    <property type="entry name" value="alpha/beta-Hydrolases"/>
    <property type="match status" value="1"/>
</dbReference>